<dbReference type="InterPro" id="IPR014710">
    <property type="entry name" value="RmlC-like_jellyroll"/>
</dbReference>
<dbReference type="InterPro" id="IPR011051">
    <property type="entry name" value="RmlC_Cupin_sf"/>
</dbReference>
<feature type="domain" description="Cupin type-2" evidence="1">
    <location>
        <begin position="69"/>
        <end position="124"/>
    </location>
</feature>
<dbReference type="Gene3D" id="2.60.120.10">
    <property type="entry name" value="Jelly Rolls"/>
    <property type="match status" value="1"/>
</dbReference>
<evidence type="ECO:0000313" key="3">
    <source>
        <dbReference type="Proteomes" id="UP000515734"/>
    </source>
</evidence>
<protein>
    <recommendedName>
        <fullName evidence="1">Cupin type-2 domain-containing protein</fullName>
    </recommendedName>
</protein>
<dbReference type="CDD" id="cd02208">
    <property type="entry name" value="cupin_RmlC-like"/>
    <property type="match status" value="1"/>
</dbReference>
<dbReference type="AlphaFoldDB" id="A0A6S6NY90"/>
<reference evidence="2 3" key="1">
    <citation type="submission" date="2020-07" db="EMBL/GenBank/DDBJ databases">
        <title>Complete genome sequence of Mycolicibacterium litorale like strain isolated from cardiac implantable electronic device infection.</title>
        <authorList>
            <person name="Fukano H."/>
            <person name="Miyama H."/>
            <person name="Hoshino Y."/>
        </authorList>
    </citation>
    <scope>NUCLEOTIDE SEQUENCE [LARGE SCALE GENOMIC DNA]</scope>
    <source>
        <strain evidence="2 3">NIIDNTM18</strain>
    </source>
</reference>
<accession>A0A6S6NY90</accession>
<dbReference type="InterPro" id="IPR013096">
    <property type="entry name" value="Cupin_2"/>
</dbReference>
<dbReference type="Pfam" id="PF07883">
    <property type="entry name" value="Cupin_2"/>
    <property type="match status" value="1"/>
</dbReference>
<name>A0A6S6NY90_9MYCO</name>
<dbReference type="RefSeq" id="WP_185294002.1">
    <property type="nucleotide sequence ID" value="NZ_AP023287.1"/>
</dbReference>
<gene>
    <name evidence="2" type="ORF">NIIDNTM18_02530</name>
</gene>
<sequence length="133" mass="14990">MPERPRPVVIPLSDVEPIPAEDAPTKVRISRIITRAKHGSNLTQGVCWMDPGEQTNRWSSAAEDNTAPGDHWYGPVDETYYIVEGTLRFTWDEDVVDLKPGDTVYLAPGWNYHLANVSDEPAFFVYNMTPAQE</sequence>
<proteinExistence type="predicted"/>
<evidence type="ECO:0000313" key="2">
    <source>
        <dbReference type="EMBL" id="BCI50975.1"/>
    </source>
</evidence>
<organism evidence="2 3">
    <name type="scientific">Mycolicibacterium litorale</name>
    <dbReference type="NCBI Taxonomy" id="758802"/>
    <lineage>
        <taxon>Bacteria</taxon>
        <taxon>Bacillati</taxon>
        <taxon>Actinomycetota</taxon>
        <taxon>Actinomycetes</taxon>
        <taxon>Mycobacteriales</taxon>
        <taxon>Mycobacteriaceae</taxon>
        <taxon>Mycolicibacterium</taxon>
    </lineage>
</organism>
<dbReference type="EMBL" id="AP023287">
    <property type="protein sequence ID" value="BCI50975.1"/>
    <property type="molecule type" value="Genomic_DNA"/>
</dbReference>
<dbReference type="Proteomes" id="UP000515734">
    <property type="component" value="Chromosome"/>
</dbReference>
<dbReference type="SUPFAM" id="SSF51182">
    <property type="entry name" value="RmlC-like cupins"/>
    <property type="match status" value="1"/>
</dbReference>
<evidence type="ECO:0000259" key="1">
    <source>
        <dbReference type="Pfam" id="PF07883"/>
    </source>
</evidence>